<keyword evidence="2" id="KW-0813">Transport</keyword>
<evidence type="ECO:0000256" key="7">
    <source>
        <dbReference type="RuleBase" id="RU003942"/>
    </source>
</evidence>
<dbReference type="GO" id="GO:0005886">
    <property type="term" value="C:plasma membrane"/>
    <property type="evidence" value="ECO:0007669"/>
    <property type="project" value="UniProtKB-SubCell"/>
</dbReference>
<keyword evidence="5 8" id="KW-1133">Transmembrane helix</keyword>
<comment type="similarity">
    <text evidence="7">Belongs to the drug/metabolite transporter (DMT) superfamily. Small multidrug resistance (SMR) (TC 2.A.7.1) family.</text>
</comment>
<evidence type="ECO:0000256" key="6">
    <source>
        <dbReference type="ARBA" id="ARBA00023136"/>
    </source>
</evidence>
<feature type="transmembrane region" description="Helical" evidence="8">
    <location>
        <begin position="67"/>
        <end position="86"/>
    </location>
</feature>
<comment type="caution">
    <text evidence="9">The sequence shown here is derived from an EMBL/GenBank/DDBJ whole genome shotgun (WGS) entry which is preliminary data.</text>
</comment>
<feature type="transmembrane region" description="Helical" evidence="8">
    <location>
        <begin position="92"/>
        <end position="111"/>
    </location>
</feature>
<dbReference type="InterPro" id="IPR037185">
    <property type="entry name" value="EmrE-like"/>
</dbReference>
<keyword evidence="6 8" id="KW-0472">Membrane</keyword>
<dbReference type="Pfam" id="PF00893">
    <property type="entry name" value="Multi_Drug_Res"/>
    <property type="match status" value="1"/>
</dbReference>
<accession>W7RT96</accession>
<feature type="transmembrane region" description="Helical" evidence="8">
    <location>
        <begin position="12"/>
        <end position="31"/>
    </location>
</feature>
<evidence type="ECO:0000256" key="8">
    <source>
        <dbReference type="SAM" id="Phobius"/>
    </source>
</evidence>
<feature type="transmembrane region" description="Helical" evidence="8">
    <location>
        <begin position="37"/>
        <end position="55"/>
    </location>
</feature>
<evidence type="ECO:0000256" key="1">
    <source>
        <dbReference type="ARBA" id="ARBA00004651"/>
    </source>
</evidence>
<dbReference type="AlphaFoldDB" id="W7RT96"/>
<dbReference type="Gene3D" id="1.10.3730.20">
    <property type="match status" value="1"/>
</dbReference>
<proteinExistence type="inferred from homology"/>
<evidence type="ECO:0000256" key="5">
    <source>
        <dbReference type="ARBA" id="ARBA00022989"/>
    </source>
</evidence>
<dbReference type="FunFam" id="1.10.3730.20:FF:000001">
    <property type="entry name" value="Quaternary ammonium compound resistance transporter SugE"/>
    <property type="match status" value="1"/>
</dbReference>
<evidence type="ECO:0000313" key="10">
    <source>
        <dbReference type="Proteomes" id="UP000023555"/>
    </source>
</evidence>
<dbReference type="PANTHER" id="PTHR30561:SF7">
    <property type="entry name" value="GUANIDINIUM EFFLUX SYSTEM SUBUNIT GDNC-RELATED"/>
    <property type="match status" value="1"/>
</dbReference>
<evidence type="ECO:0000256" key="2">
    <source>
        <dbReference type="ARBA" id="ARBA00022448"/>
    </source>
</evidence>
<organism evidence="9 10">
    <name type="scientific">Lysinibacillus sphaericus CBAM5</name>
    <dbReference type="NCBI Taxonomy" id="1400869"/>
    <lineage>
        <taxon>Bacteria</taxon>
        <taxon>Bacillati</taxon>
        <taxon>Bacillota</taxon>
        <taxon>Bacilli</taxon>
        <taxon>Bacillales</taxon>
        <taxon>Bacillaceae</taxon>
        <taxon>Lysinibacillus</taxon>
    </lineage>
</organism>
<evidence type="ECO:0000256" key="3">
    <source>
        <dbReference type="ARBA" id="ARBA00022475"/>
    </source>
</evidence>
<dbReference type="GO" id="GO:0022857">
    <property type="term" value="F:transmembrane transporter activity"/>
    <property type="evidence" value="ECO:0007669"/>
    <property type="project" value="InterPro"/>
</dbReference>
<evidence type="ECO:0000256" key="4">
    <source>
        <dbReference type="ARBA" id="ARBA00022692"/>
    </source>
</evidence>
<reference evidence="9 10" key="1">
    <citation type="journal article" date="2015" name="Stand. Genomic Sci.">
        <title>Genome sequence and description of the mosquitocidal and heavy metal tolerant strain Lysinibacillus sphaericus CBAM5.</title>
        <authorList>
            <person name="Pena-Montenegro T.D."/>
            <person name="Lozano L."/>
            <person name="Dussan J."/>
        </authorList>
    </citation>
    <scope>NUCLEOTIDE SEQUENCE [LARGE SCALE GENOMIC DNA]</scope>
    <source>
        <strain evidence="9">CBAM5</strain>
    </source>
</reference>
<protein>
    <submittedName>
        <fullName evidence="9">Multidrug resistance protein SMR</fullName>
    </submittedName>
</protein>
<dbReference type="InterPro" id="IPR045324">
    <property type="entry name" value="Small_multidrug_res"/>
</dbReference>
<name>W7RT96_LYSSH</name>
<evidence type="ECO:0000313" key="9">
    <source>
        <dbReference type="EMBL" id="EWH34797.1"/>
    </source>
</evidence>
<keyword evidence="3" id="KW-1003">Cell membrane</keyword>
<dbReference type="HOGENOM" id="CLU_133067_1_0_9"/>
<dbReference type="InterPro" id="IPR000390">
    <property type="entry name" value="Small_drug/metabolite_transptr"/>
</dbReference>
<gene>
    <name evidence="9" type="ORF">P799_04360</name>
</gene>
<dbReference type="Proteomes" id="UP000023555">
    <property type="component" value="Unassembled WGS sequence"/>
</dbReference>
<sequence length="122" mass="13227">MSDKMEGFFMNKHWVSVIIAACFEVGWVIGLKHASGVWEWIGTVIAIYVSFYLLIKAGEHLPVGTVYAIFVGLGTAGTVCADSLLFGEPWKLAKILCIVVLLAGVVGLKLVTGEPKEKEVTE</sequence>
<dbReference type="EMBL" id="AYKQ01000007">
    <property type="protein sequence ID" value="EWH34797.1"/>
    <property type="molecule type" value="Genomic_DNA"/>
</dbReference>
<dbReference type="PANTHER" id="PTHR30561">
    <property type="entry name" value="SMR FAMILY PROTON-DEPENDENT DRUG EFFLUX TRANSPORTER SUGE"/>
    <property type="match status" value="1"/>
</dbReference>
<dbReference type="SUPFAM" id="SSF103481">
    <property type="entry name" value="Multidrug resistance efflux transporter EmrE"/>
    <property type="match status" value="1"/>
</dbReference>
<keyword evidence="4 7" id="KW-0812">Transmembrane</keyword>
<comment type="subcellular location">
    <subcellularLocation>
        <location evidence="1 7">Cell membrane</location>
        <topology evidence="1 7">Multi-pass membrane protein</topology>
    </subcellularLocation>
</comment>